<feature type="domain" description="SKP1 component dimerisation" evidence="6">
    <location>
        <begin position="117"/>
        <end position="164"/>
    </location>
</feature>
<evidence type="ECO:0000313" key="8">
    <source>
        <dbReference type="EMBL" id="KAK5633230.1"/>
    </source>
</evidence>
<dbReference type="InterPro" id="IPR036296">
    <property type="entry name" value="SKP1-like_dim_sf"/>
</dbReference>
<dbReference type="GO" id="GO:0006511">
    <property type="term" value="P:ubiquitin-dependent protein catabolic process"/>
    <property type="evidence" value="ECO:0007669"/>
    <property type="project" value="InterPro"/>
</dbReference>
<dbReference type="SMART" id="SM00512">
    <property type="entry name" value="Skp1"/>
    <property type="match status" value="1"/>
</dbReference>
<name>A0AAN7Z159_9PEZI</name>
<dbReference type="EMBL" id="JAWHQM010000030">
    <property type="protein sequence ID" value="KAK5633230.1"/>
    <property type="molecule type" value="Genomic_DNA"/>
</dbReference>
<protein>
    <recommendedName>
        <fullName evidence="4">E3 ubiquitin ligase complex SCF subunit</fullName>
    </recommendedName>
</protein>
<comment type="pathway">
    <text evidence="4">Protein modification; protein ubiquitination.</text>
</comment>
<evidence type="ECO:0000313" key="9">
    <source>
        <dbReference type="Proteomes" id="UP001305414"/>
    </source>
</evidence>
<dbReference type="Pfam" id="PF03931">
    <property type="entry name" value="Skp1_POZ"/>
    <property type="match status" value="1"/>
</dbReference>
<dbReference type="InterPro" id="IPR011333">
    <property type="entry name" value="SKP1/BTB/POZ_sf"/>
</dbReference>
<evidence type="ECO:0000256" key="3">
    <source>
        <dbReference type="ARBA" id="ARBA00045385"/>
    </source>
</evidence>
<dbReference type="SUPFAM" id="SSF81382">
    <property type="entry name" value="Skp1 dimerisation domain-like"/>
    <property type="match status" value="1"/>
</dbReference>
<dbReference type="PIRSF" id="PIRSF028729">
    <property type="entry name" value="E3_ubiquit_lig_SCF_Skp"/>
    <property type="match status" value="1"/>
</dbReference>
<keyword evidence="9" id="KW-1185">Reference proteome</keyword>
<dbReference type="PANTHER" id="PTHR11165">
    <property type="entry name" value="SKP1"/>
    <property type="match status" value="1"/>
</dbReference>
<dbReference type="SUPFAM" id="SSF54695">
    <property type="entry name" value="POZ domain"/>
    <property type="match status" value="1"/>
</dbReference>
<dbReference type="Pfam" id="PF01466">
    <property type="entry name" value="Skp1"/>
    <property type="match status" value="1"/>
</dbReference>
<dbReference type="InterPro" id="IPR016897">
    <property type="entry name" value="SKP1"/>
</dbReference>
<comment type="subunit">
    <text evidence="4">Component of the SCF (SKP1-CUL1-F-box protein) E3 ubiquitin ligase complexes.</text>
</comment>
<sequence length="180" mass="20635">MESTSHKVTLVSNDGVEVQATLAAVKQSTTLSTMLEILDESKTINVPIPIPGVDGETLRPVMEWCEEYHDVTEPILPKMENGATKIPEWANAFLTNIGLERDLFFKLINAANYLEIQSLLRYAICKLARKLEMMNTEEMREYLHIENDFSPEEEAELQRSHAWAMQRKPEKSETEQQQPQ</sequence>
<dbReference type="InterPro" id="IPR001232">
    <property type="entry name" value="SKP1-like"/>
</dbReference>
<evidence type="ECO:0000256" key="5">
    <source>
        <dbReference type="SAM" id="MobiDB-lite"/>
    </source>
</evidence>
<evidence type="ECO:0000256" key="2">
    <source>
        <dbReference type="ARBA" id="ARBA00022786"/>
    </source>
</evidence>
<dbReference type="Proteomes" id="UP001305414">
    <property type="component" value="Unassembled WGS sequence"/>
</dbReference>
<dbReference type="Gene3D" id="3.30.710.10">
    <property type="entry name" value="Potassium Channel Kv1.1, Chain A"/>
    <property type="match status" value="1"/>
</dbReference>
<keyword evidence="2 4" id="KW-0833">Ubl conjugation pathway</keyword>
<evidence type="ECO:0000259" key="7">
    <source>
        <dbReference type="Pfam" id="PF03931"/>
    </source>
</evidence>
<comment type="similarity">
    <text evidence="1 4">Belongs to the SKP1 family.</text>
</comment>
<reference evidence="8 9" key="1">
    <citation type="submission" date="2023-10" db="EMBL/GenBank/DDBJ databases">
        <title>Draft genome sequence of Xylaria bambusicola isolate GMP-LS, the root and basal stem rot pathogen of sugarcane in Indonesia.</title>
        <authorList>
            <person name="Selvaraj P."/>
            <person name="Muralishankar V."/>
            <person name="Muruganantham S."/>
            <person name="Sp S."/>
            <person name="Haryani S."/>
            <person name="Lau K.J.X."/>
            <person name="Naqvi N.I."/>
        </authorList>
    </citation>
    <scope>NUCLEOTIDE SEQUENCE [LARGE SCALE GENOMIC DNA]</scope>
    <source>
        <strain evidence="8">GMP-LS</strain>
    </source>
</reference>
<feature type="region of interest" description="Disordered" evidence="5">
    <location>
        <begin position="153"/>
        <end position="180"/>
    </location>
</feature>
<evidence type="ECO:0000256" key="4">
    <source>
        <dbReference type="PIRNR" id="PIRNR028729"/>
    </source>
</evidence>
<dbReference type="InterPro" id="IPR016073">
    <property type="entry name" value="Skp1_comp_POZ"/>
</dbReference>
<evidence type="ECO:0000259" key="6">
    <source>
        <dbReference type="Pfam" id="PF01466"/>
    </source>
</evidence>
<feature type="domain" description="SKP1 component POZ" evidence="7">
    <location>
        <begin position="7"/>
        <end position="70"/>
    </location>
</feature>
<comment type="caution">
    <text evidence="8">The sequence shown here is derived from an EMBL/GenBank/DDBJ whole genome shotgun (WGS) entry which is preliminary data.</text>
</comment>
<comment type="function">
    <text evidence="3">Essential component of the SCF (SKP1-CUL1-F-box protein) E3 ubiquitin ligase complexes, which mediate the ubiquitination and subsequent proteasomal degradation of target proteins. Controls sulfur metabolite repression, probably by mediating the inactivation or degradation of the metR transcription factor.</text>
</comment>
<dbReference type="AlphaFoldDB" id="A0AAN7Z159"/>
<dbReference type="InterPro" id="IPR016072">
    <property type="entry name" value="Skp1_comp_dimer"/>
</dbReference>
<organism evidence="8 9">
    <name type="scientific">Xylaria bambusicola</name>
    <dbReference type="NCBI Taxonomy" id="326684"/>
    <lineage>
        <taxon>Eukaryota</taxon>
        <taxon>Fungi</taxon>
        <taxon>Dikarya</taxon>
        <taxon>Ascomycota</taxon>
        <taxon>Pezizomycotina</taxon>
        <taxon>Sordariomycetes</taxon>
        <taxon>Xylariomycetidae</taxon>
        <taxon>Xylariales</taxon>
        <taxon>Xylariaceae</taxon>
        <taxon>Xylaria</taxon>
    </lineage>
</organism>
<gene>
    <name evidence="8" type="ORF">RRF57_008944</name>
</gene>
<accession>A0AAN7Z159</accession>
<proteinExistence type="inferred from homology"/>
<evidence type="ECO:0000256" key="1">
    <source>
        <dbReference type="ARBA" id="ARBA00009993"/>
    </source>
</evidence>